<evidence type="ECO:0000313" key="2">
    <source>
        <dbReference type="Proteomes" id="UP001208570"/>
    </source>
</evidence>
<dbReference type="Proteomes" id="UP001208570">
    <property type="component" value="Unassembled WGS sequence"/>
</dbReference>
<proteinExistence type="predicted"/>
<keyword evidence="2" id="KW-1185">Reference proteome</keyword>
<reference evidence="1" key="1">
    <citation type="journal article" date="2023" name="Mol. Biol. Evol.">
        <title>Third-Generation Sequencing Reveals the Adaptive Role of the Epigenome in Three Deep-Sea Polychaetes.</title>
        <authorList>
            <person name="Perez M."/>
            <person name="Aroh O."/>
            <person name="Sun Y."/>
            <person name="Lan Y."/>
            <person name="Juniper S.K."/>
            <person name="Young C.R."/>
            <person name="Angers B."/>
            <person name="Qian P.Y."/>
        </authorList>
    </citation>
    <scope>NUCLEOTIDE SEQUENCE</scope>
    <source>
        <strain evidence="1">P08H-3</strain>
    </source>
</reference>
<accession>A0AAD9NF64</accession>
<sequence>MFDVLSGASMNSQLYGVLVHIELLYHLRVEMYKQHAHDLDHRILPGEVCRMVAEHEGDESGDASGPS</sequence>
<comment type="caution">
    <text evidence="1">The sequence shown here is derived from an EMBL/GenBank/DDBJ whole genome shotgun (WGS) entry which is preliminary data.</text>
</comment>
<organism evidence="1 2">
    <name type="scientific">Paralvinella palmiformis</name>
    <dbReference type="NCBI Taxonomy" id="53620"/>
    <lineage>
        <taxon>Eukaryota</taxon>
        <taxon>Metazoa</taxon>
        <taxon>Spiralia</taxon>
        <taxon>Lophotrochozoa</taxon>
        <taxon>Annelida</taxon>
        <taxon>Polychaeta</taxon>
        <taxon>Sedentaria</taxon>
        <taxon>Canalipalpata</taxon>
        <taxon>Terebellida</taxon>
        <taxon>Terebelliformia</taxon>
        <taxon>Alvinellidae</taxon>
        <taxon>Paralvinella</taxon>
    </lineage>
</organism>
<dbReference type="EMBL" id="JAODUP010000040">
    <property type="protein sequence ID" value="KAK2166313.1"/>
    <property type="molecule type" value="Genomic_DNA"/>
</dbReference>
<name>A0AAD9NF64_9ANNE</name>
<dbReference type="AlphaFoldDB" id="A0AAD9NF64"/>
<protein>
    <submittedName>
        <fullName evidence="1">Uncharacterized protein</fullName>
    </submittedName>
</protein>
<gene>
    <name evidence="1" type="ORF">LSH36_40g16083</name>
</gene>
<evidence type="ECO:0000313" key="1">
    <source>
        <dbReference type="EMBL" id="KAK2166313.1"/>
    </source>
</evidence>